<gene>
    <name evidence="5" type="ORF">CDAUBV1_LOCUS11888</name>
</gene>
<feature type="transmembrane region" description="Helical" evidence="2">
    <location>
        <begin position="342"/>
        <end position="361"/>
    </location>
</feature>
<feature type="region of interest" description="Disordered" evidence="1">
    <location>
        <begin position="248"/>
        <end position="270"/>
    </location>
</feature>
<feature type="transmembrane region" description="Helical" evidence="2">
    <location>
        <begin position="593"/>
        <end position="615"/>
    </location>
</feature>
<dbReference type="EMBL" id="CAXLJL010000412">
    <property type="protein sequence ID" value="CAL5137598.1"/>
    <property type="molecule type" value="Genomic_DNA"/>
</dbReference>
<reference evidence="5" key="1">
    <citation type="submission" date="2024-06" db="EMBL/GenBank/DDBJ databases">
        <authorList>
            <person name="Liu X."/>
            <person name="Lenzi L."/>
            <person name="Haldenby T S."/>
            <person name="Uol C."/>
        </authorList>
    </citation>
    <scope>NUCLEOTIDE SEQUENCE</scope>
</reference>
<dbReference type="InterPro" id="IPR002656">
    <property type="entry name" value="Acyl_transf_3_dom"/>
</dbReference>
<dbReference type="Proteomes" id="UP001497525">
    <property type="component" value="Unassembled WGS sequence"/>
</dbReference>
<feature type="transmembrane region" description="Helical" evidence="2">
    <location>
        <begin position="498"/>
        <end position="518"/>
    </location>
</feature>
<feature type="transmembrane region" description="Helical" evidence="2">
    <location>
        <begin position="704"/>
        <end position="726"/>
    </location>
</feature>
<dbReference type="InterPro" id="IPR052728">
    <property type="entry name" value="O2_lipid_transport_reg"/>
</dbReference>
<feature type="domain" description="Nose resistant-to-fluoxetine protein N-terminal" evidence="4">
    <location>
        <begin position="70"/>
        <end position="195"/>
    </location>
</feature>
<feature type="transmembrane region" description="Helical" evidence="2">
    <location>
        <begin position="204"/>
        <end position="225"/>
    </location>
</feature>
<organism evidence="5 6">
    <name type="scientific">Calicophoron daubneyi</name>
    <name type="common">Rumen fluke</name>
    <name type="synonym">Paramphistomum daubneyi</name>
    <dbReference type="NCBI Taxonomy" id="300641"/>
    <lineage>
        <taxon>Eukaryota</taxon>
        <taxon>Metazoa</taxon>
        <taxon>Spiralia</taxon>
        <taxon>Lophotrochozoa</taxon>
        <taxon>Platyhelminthes</taxon>
        <taxon>Trematoda</taxon>
        <taxon>Digenea</taxon>
        <taxon>Plagiorchiida</taxon>
        <taxon>Pronocephalata</taxon>
        <taxon>Paramphistomoidea</taxon>
        <taxon>Paramphistomidae</taxon>
        <taxon>Calicophoron</taxon>
    </lineage>
</organism>
<feature type="transmembrane region" description="Helical" evidence="2">
    <location>
        <begin position="525"/>
        <end position="544"/>
    </location>
</feature>
<dbReference type="GO" id="GO:0016747">
    <property type="term" value="F:acyltransferase activity, transferring groups other than amino-acyl groups"/>
    <property type="evidence" value="ECO:0007669"/>
    <property type="project" value="InterPro"/>
</dbReference>
<feature type="transmembrane region" description="Helical" evidence="2">
    <location>
        <begin position="677"/>
        <end position="698"/>
    </location>
</feature>
<evidence type="ECO:0000256" key="1">
    <source>
        <dbReference type="SAM" id="MobiDB-lite"/>
    </source>
</evidence>
<keyword evidence="2" id="KW-0812">Transmembrane</keyword>
<evidence type="ECO:0000313" key="5">
    <source>
        <dbReference type="EMBL" id="CAL5137598.1"/>
    </source>
</evidence>
<dbReference type="SMART" id="SM00703">
    <property type="entry name" value="NRF"/>
    <property type="match status" value="1"/>
</dbReference>
<feature type="signal peptide" evidence="3">
    <location>
        <begin position="1"/>
        <end position="21"/>
    </location>
</feature>
<protein>
    <recommendedName>
        <fullName evidence="4">Nose resistant-to-fluoxetine protein N-terminal domain-containing protein</fullName>
    </recommendedName>
</protein>
<evidence type="ECO:0000259" key="4">
    <source>
        <dbReference type="SMART" id="SM00703"/>
    </source>
</evidence>
<dbReference type="PANTHER" id="PTHR11161:SF12">
    <property type="entry name" value="ACYLTRANSFERASE 3 DOMAIN-CONTAINING PROTEIN-RELATED"/>
    <property type="match status" value="1"/>
</dbReference>
<dbReference type="AlphaFoldDB" id="A0AAV2TMF9"/>
<feature type="transmembrane region" description="Helical" evidence="2">
    <location>
        <begin position="635"/>
        <end position="657"/>
    </location>
</feature>
<proteinExistence type="predicted"/>
<keyword evidence="2" id="KW-1133">Transmembrane helix</keyword>
<dbReference type="Pfam" id="PF20146">
    <property type="entry name" value="NRF"/>
    <property type="match status" value="1"/>
</dbReference>
<dbReference type="PANTHER" id="PTHR11161">
    <property type="entry name" value="O-ACYLTRANSFERASE"/>
    <property type="match status" value="1"/>
</dbReference>
<evidence type="ECO:0000256" key="2">
    <source>
        <dbReference type="SAM" id="Phobius"/>
    </source>
</evidence>
<sequence>MFSEKNVLFSAIFLLSLVVHGQILTFENELAYLIALSKIPKDELHDNSHQIAKIGVSSLVYRNIRPNSGNRACDEDLWAIVLGALRNDSWATPWLDACAKPPPGIDEGALHWYGSFELCMKNIYKPDVNGTSLGGRYCKVSFPIGGQSGSLMQAGLDVGLCVPESCNTKDVVKVINTALQNFQFNASLTSSICYLKADEKEKDAWFWGSIALCVAVGLLLVAGSLTEAVLYIRWIGIYSPELKIRTRTRQPAEKEEQEEEEDEDGSERFEPVKKDVEEGVGVAVIPYTVYRKNCIQQNRALVVPCAYSLPYNAWKIWSTPGPKVVGPDGSLRDHPLTCLNGIRTLSMLWVIFGHCAIFIALTSNNIKTALEHILNRWTYEVLVSATVSVDVFFFLSGLLSTYLTLNGYRRTIGWVQKTRFWTVYVIHRFVRLTPLYMFVVIIYTGLFAHLYEGPFYPIDITASDLRNCRNTWYISYLGNLVRAREMCCAWSWYLANDFQFSIVLAPIFISLIALSWIAGVVFAGLLVVSSAVTYCWLSYANNFGLLPMKEHWFDDLYVKPYSRWGTYAIGMLLGWILLDHPRLPLRRTSSNRILVPFIGVTISTILCLAVVYGPFELAKVDITSPKFLEASIYTAFSRPGFIIGVAIIVFLCVTGWAEPYRLVLSWSGFRIPARLTYGAYMIHLAIIYYCVSATKAAFIYDELFLVTFFLSMIVLAYLGSFVLSVLTESPVMAIEKYLRESA</sequence>
<feature type="transmembrane region" description="Helical" evidence="2">
    <location>
        <begin position="381"/>
        <end position="408"/>
    </location>
</feature>
<dbReference type="Pfam" id="PF01757">
    <property type="entry name" value="Acyl_transf_3"/>
    <property type="match status" value="1"/>
</dbReference>
<accession>A0AAV2TMF9</accession>
<comment type="caution">
    <text evidence="5">The sequence shown here is derived from an EMBL/GenBank/DDBJ whole genome shotgun (WGS) entry which is preliminary data.</text>
</comment>
<name>A0AAV2TMF9_CALDB</name>
<feature type="transmembrane region" description="Helical" evidence="2">
    <location>
        <begin position="429"/>
        <end position="451"/>
    </location>
</feature>
<evidence type="ECO:0000313" key="6">
    <source>
        <dbReference type="Proteomes" id="UP001497525"/>
    </source>
</evidence>
<feature type="compositionally biased region" description="Acidic residues" evidence="1">
    <location>
        <begin position="255"/>
        <end position="265"/>
    </location>
</feature>
<dbReference type="InterPro" id="IPR006621">
    <property type="entry name" value="Nose-resist-to-fluoxetine_N"/>
</dbReference>
<feature type="chain" id="PRO_5043662917" description="Nose resistant-to-fluoxetine protein N-terminal domain-containing protein" evidence="3">
    <location>
        <begin position="22"/>
        <end position="742"/>
    </location>
</feature>
<feature type="transmembrane region" description="Helical" evidence="2">
    <location>
        <begin position="564"/>
        <end position="581"/>
    </location>
</feature>
<keyword evidence="2" id="KW-0472">Membrane</keyword>
<evidence type="ECO:0000256" key="3">
    <source>
        <dbReference type="SAM" id="SignalP"/>
    </source>
</evidence>
<keyword evidence="3" id="KW-0732">Signal</keyword>